<dbReference type="RefSeq" id="XP_020040016.1">
    <property type="nucleotide sequence ID" value="XM_020184427.1"/>
</dbReference>
<feature type="compositionally biased region" description="Polar residues" evidence="2">
    <location>
        <begin position="446"/>
        <end position="455"/>
    </location>
</feature>
<feature type="compositionally biased region" description="Low complexity" evidence="2">
    <location>
        <begin position="793"/>
        <end position="810"/>
    </location>
</feature>
<organism evidence="5">
    <name type="scientific">Castor canadensis</name>
    <name type="common">American beaver</name>
    <dbReference type="NCBI Taxonomy" id="51338"/>
    <lineage>
        <taxon>Eukaryota</taxon>
        <taxon>Metazoa</taxon>
        <taxon>Chordata</taxon>
        <taxon>Craniata</taxon>
        <taxon>Vertebrata</taxon>
        <taxon>Euteleostomi</taxon>
        <taxon>Mammalia</taxon>
        <taxon>Eutheria</taxon>
        <taxon>Euarchontoglires</taxon>
        <taxon>Glires</taxon>
        <taxon>Rodentia</taxon>
        <taxon>Castorimorpha</taxon>
        <taxon>Castoridae</taxon>
        <taxon>Castor</taxon>
    </lineage>
</organism>
<dbReference type="AlphaFoldDB" id="A0A8B7W771"/>
<dbReference type="PANTHER" id="PTHR13526">
    <property type="entry name" value="TRANSCRIPTION FACTOR SPT20 HOMOLOG"/>
    <property type="match status" value="1"/>
</dbReference>
<dbReference type="Proteomes" id="UP001732720">
    <property type="component" value="Chromosome 10"/>
</dbReference>
<sequence>MQHALELALDRAEYIIESARQRPPKRKYLSSGRKSVFQKLYDLYVEECEKEPEVKQKLRRNVNLLEKLVMQETLSCLVVNLYPGNEGYSLMLRGKNGSDSETIRLPYEEGELLEYLDAEELPPILVDLLEKSQVNIFHCGCVIAEIRDYRQSSNMKSPGYQSRHILLRPTMQTLICDVHSITSDNHKWTQEDKLLLESQLILATAEPLCLDPSIAVACTANRLLYNRQKMNTRPMKRCFKRYSRSSLNRQQDLSHCPPPPQLKLLDFLQKRKERKAGQHYDLKISKAGNCVDMWKRSPCNLAIPSEVDVEKYAKVEKSIKPDDSQPTVWPAHDVKDDYVFECEAGNQYQKTKLTIMQSLGDPLYYGKIQPYKADEENDSQMSPSHSSTDDHSNWFIIGSKTDAERVINQYQELVQNEAKCPVKMSHSSSGSASLSQLSPGKETEQPETVSVQSSVLGKGIKHRPPPIKLPSSSGNSSSGNYFTPQQASSFLKSPTPPPPSKPASLSRKSSVDLSQVSMLSPAALSPASSSQRSGTPKPSTPTPTPSSTPHPPDAQSSTPSTPSATPTPQDSGFTPQPTLLTQFAQQQRSLSQAMPVTTIPLSTMVTSITTGTTATQVMANSAGLNFINVVSSVCGAQALMSGSNPMLGCNTGAITPTGINLSGLLPSGGLLPNALPSAMQAASQAGIPFGLKNTSNLRPLNLLQLPGGSVIFNTLQQQQQQQQQQQLSQFAPQPPQQPTASSPQQPGEQGSDQGSTSQEQALSAQQAAVINLTGVGSFMQSQAAAVAILAASNGCGSSSSTNSSATSASAYRQPVKK</sequence>
<evidence type="ECO:0000313" key="5">
    <source>
        <dbReference type="RefSeq" id="XP_020040016.1"/>
    </source>
</evidence>
<feature type="region of interest" description="Disordered" evidence="2">
    <location>
        <begin position="421"/>
        <end position="576"/>
    </location>
</feature>
<evidence type="ECO:0000313" key="4">
    <source>
        <dbReference type="Proteomes" id="UP001732720"/>
    </source>
</evidence>
<feature type="region of interest" description="Disordered" evidence="2">
    <location>
        <begin position="721"/>
        <end position="762"/>
    </location>
</feature>
<dbReference type="GO" id="GO:0000124">
    <property type="term" value="C:SAGA complex"/>
    <property type="evidence" value="ECO:0007669"/>
    <property type="project" value="InterPro"/>
</dbReference>
<feature type="compositionally biased region" description="Low complexity" evidence="2">
    <location>
        <begin position="553"/>
        <end position="571"/>
    </location>
</feature>
<feature type="compositionally biased region" description="Low complexity" evidence="2">
    <location>
        <begin position="471"/>
        <end position="480"/>
    </location>
</feature>
<dbReference type="GO" id="GO:0006357">
    <property type="term" value="P:regulation of transcription by RNA polymerase II"/>
    <property type="evidence" value="ECO:0007669"/>
    <property type="project" value="TreeGrafter"/>
</dbReference>
<feature type="compositionally biased region" description="Low complexity" evidence="2">
    <location>
        <begin position="425"/>
        <end position="438"/>
    </location>
</feature>
<evidence type="ECO:0000256" key="1">
    <source>
        <dbReference type="ARBA" id="ARBA00009112"/>
    </source>
</evidence>
<proteinExistence type="inferred from homology"/>
<dbReference type="GO" id="GO:0003712">
    <property type="term" value="F:transcription coregulator activity"/>
    <property type="evidence" value="ECO:0007669"/>
    <property type="project" value="InterPro"/>
</dbReference>
<protein>
    <submittedName>
        <fullName evidence="5">Transcription factor SPT20 homolog isoform X3</fullName>
    </submittedName>
    <submittedName>
        <fullName evidence="5">Transcription factor SPT20 homolog isoform X5</fullName>
    </submittedName>
</protein>
<keyword evidence="4" id="KW-1185">Reference proteome</keyword>
<feature type="compositionally biased region" description="Low complexity" evidence="2">
    <location>
        <begin position="721"/>
        <end position="731"/>
    </location>
</feature>
<evidence type="ECO:0000259" key="3">
    <source>
        <dbReference type="Pfam" id="PF12090"/>
    </source>
</evidence>
<dbReference type="RefSeq" id="XP_020040016.1">
    <property type="nucleotide sequence ID" value="XM_020184427.2"/>
</dbReference>
<comment type="similarity">
    <text evidence="1">Belongs to the SPT20 family.</text>
</comment>
<feature type="domain" description="Spt20-like SEP" evidence="3">
    <location>
        <begin position="76"/>
        <end position="217"/>
    </location>
</feature>
<gene>
    <name evidence="5" type="primary">Supt20h</name>
</gene>
<dbReference type="CTD" id="55578"/>
<feature type="compositionally biased region" description="Low complexity" evidence="2">
    <location>
        <begin position="519"/>
        <end position="530"/>
    </location>
</feature>
<feature type="compositionally biased region" description="Pro residues" evidence="2">
    <location>
        <begin position="538"/>
        <end position="552"/>
    </location>
</feature>
<dbReference type="OrthoDB" id="1932706at2759"/>
<dbReference type="InterPro" id="IPR046468">
    <property type="entry name" value="Spt20-like_SEP"/>
</dbReference>
<dbReference type="PANTHER" id="PTHR13526:SF3">
    <property type="entry name" value="SPT20 HOMOLOG, SAGA COMPLEX COMPONENT"/>
    <property type="match status" value="1"/>
</dbReference>
<dbReference type="GeneID" id="109699616"/>
<dbReference type="InterPro" id="IPR021950">
    <property type="entry name" value="Spt20"/>
</dbReference>
<accession>A0A8B7W771</accession>
<name>A0A8B7W771_CASCN</name>
<dbReference type="Pfam" id="PF12090">
    <property type="entry name" value="Spt20_SEP"/>
    <property type="match status" value="1"/>
</dbReference>
<reference evidence="5" key="1">
    <citation type="submission" date="2025-08" db="UniProtKB">
        <authorList>
            <consortium name="RefSeq"/>
        </authorList>
    </citation>
    <scope>IDENTIFICATION</scope>
    <source>
        <tissue evidence="5">Leukocyte</tissue>
    </source>
</reference>
<feature type="region of interest" description="Disordered" evidence="2">
    <location>
        <begin position="793"/>
        <end position="817"/>
    </location>
</feature>
<evidence type="ECO:0000256" key="2">
    <source>
        <dbReference type="SAM" id="MobiDB-lite"/>
    </source>
</evidence>